<feature type="compositionally biased region" description="Polar residues" evidence="1">
    <location>
        <begin position="151"/>
        <end position="161"/>
    </location>
</feature>
<dbReference type="InterPro" id="IPR006461">
    <property type="entry name" value="PLAC_motif_containing"/>
</dbReference>
<gene>
    <name evidence="3" type="ORF">BSAL_75055</name>
</gene>
<dbReference type="Pfam" id="PF04749">
    <property type="entry name" value="PLAC8"/>
    <property type="match status" value="1"/>
</dbReference>
<keyword evidence="2" id="KW-0812">Transmembrane</keyword>
<evidence type="ECO:0000313" key="3">
    <source>
        <dbReference type="EMBL" id="CUG15417.1"/>
    </source>
</evidence>
<proteinExistence type="predicted"/>
<protein>
    <recommendedName>
        <fullName evidence="5">Transmembrane protein</fullName>
    </recommendedName>
</protein>
<reference evidence="4" key="1">
    <citation type="submission" date="2015-09" db="EMBL/GenBank/DDBJ databases">
        <authorList>
            <consortium name="Pathogen Informatics"/>
        </authorList>
    </citation>
    <scope>NUCLEOTIDE SEQUENCE [LARGE SCALE GENOMIC DNA]</scope>
    <source>
        <strain evidence="4">Lake Konstanz</strain>
    </source>
</reference>
<organism evidence="3 4">
    <name type="scientific">Bodo saltans</name>
    <name type="common">Flagellated protozoan</name>
    <dbReference type="NCBI Taxonomy" id="75058"/>
    <lineage>
        <taxon>Eukaryota</taxon>
        <taxon>Discoba</taxon>
        <taxon>Euglenozoa</taxon>
        <taxon>Kinetoplastea</taxon>
        <taxon>Metakinetoplastina</taxon>
        <taxon>Eubodonida</taxon>
        <taxon>Bodonidae</taxon>
        <taxon>Bodo</taxon>
    </lineage>
</organism>
<feature type="region of interest" description="Disordered" evidence="1">
    <location>
        <begin position="183"/>
        <end position="238"/>
    </location>
</feature>
<dbReference type="Proteomes" id="UP000051952">
    <property type="component" value="Unassembled WGS sequence"/>
</dbReference>
<name>A0A0S4IY32_BODSA</name>
<keyword evidence="2" id="KW-1133">Transmembrane helix</keyword>
<feature type="transmembrane region" description="Helical" evidence="2">
    <location>
        <begin position="49"/>
        <end position="76"/>
    </location>
</feature>
<dbReference type="PANTHER" id="PTHR15907">
    <property type="entry name" value="DUF614 FAMILY PROTEIN-RELATED"/>
    <property type="match status" value="1"/>
</dbReference>
<dbReference type="EMBL" id="CYKH01000675">
    <property type="protein sequence ID" value="CUG15417.1"/>
    <property type="molecule type" value="Genomic_DNA"/>
</dbReference>
<feature type="region of interest" description="Disordered" evidence="1">
    <location>
        <begin position="141"/>
        <end position="161"/>
    </location>
</feature>
<keyword evidence="4" id="KW-1185">Reference proteome</keyword>
<accession>A0A0S4IY32</accession>
<evidence type="ECO:0008006" key="5">
    <source>
        <dbReference type="Google" id="ProtNLM"/>
    </source>
</evidence>
<evidence type="ECO:0000313" key="4">
    <source>
        <dbReference type="Proteomes" id="UP000051952"/>
    </source>
</evidence>
<evidence type="ECO:0000256" key="1">
    <source>
        <dbReference type="SAM" id="MobiDB-lite"/>
    </source>
</evidence>
<evidence type="ECO:0000256" key="2">
    <source>
        <dbReference type="SAM" id="Phobius"/>
    </source>
</evidence>
<feature type="compositionally biased region" description="Polar residues" evidence="1">
    <location>
        <begin position="206"/>
        <end position="220"/>
    </location>
</feature>
<dbReference type="AlphaFoldDB" id="A0A0S4IY32"/>
<keyword evidence="2" id="KW-0472">Membrane</keyword>
<sequence>MSLQYIPDDFNTGLCECFDDQPSCVASVFCPWCALKAQLKTLMRGRTRVVPHACVPLIVMNFLLWGGIGIGCFSVLMRNMVRRSFLLSAESEANSCFKAFFCVHCSVSQVYREMSIRHEWPGGPCVEEPYVRQNLVVPPPNPERMGEAGATSPQTTVQNPIPNYRPNIIHMTAVEVRLQPQGDLRYPQPQPAPPREEGDEPPAFQVDTTSQHPHAVSTTVHVEEHHNPPLKPVYGYES</sequence>
<dbReference type="OrthoDB" id="1045822at2759"/>
<dbReference type="NCBIfam" id="TIGR01571">
    <property type="entry name" value="A_thal_Cys_rich"/>
    <property type="match status" value="1"/>
</dbReference>
<dbReference type="VEuPathDB" id="TriTrypDB:BSAL_75055"/>